<evidence type="ECO:0000313" key="1">
    <source>
        <dbReference type="EMBL" id="CZT10679.1"/>
    </source>
</evidence>
<accession>A0A1E1LLJ0</accession>
<dbReference type="EMBL" id="FJUX01000131">
    <property type="protein sequence ID" value="CZT10679.1"/>
    <property type="molecule type" value="Genomic_DNA"/>
</dbReference>
<gene>
    <name evidence="1" type="ORF">RAG0_15094</name>
</gene>
<dbReference type="AlphaFoldDB" id="A0A1E1LLJ0"/>
<protein>
    <submittedName>
        <fullName evidence="1">Uncharacterized protein</fullName>
    </submittedName>
</protein>
<reference evidence="2" key="1">
    <citation type="submission" date="2016-03" db="EMBL/GenBank/DDBJ databases">
        <authorList>
            <person name="Guldener U."/>
        </authorList>
    </citation>
    <scope>NUCLEOTIDE SEQUENCE [LARGE SCALE GENOMIC DNA]</scope>
    <source>
        <strain evidence="2">04CH-RAC-A.6.1</strain>
    </source>
</reference>
<dbReference type="Proteomes" id="UP000178912">
    <property type="component" value="Unassembled WGS sequence"/>
</dbReference>
<evidence type="ECO:0000313" key="2">
    <source>
        <dbReference type="Proteomes" id="UP000178912"/>
    </source>
</evidence>
<organism evidence="1 2">
    <name type="scientific">Rhynchosporium agropyri</name>
    <dbReference type="NCBI Taxonomy" id="914238"/>
    <lineage>
        <taxon>Eukaryota</taxon>
        <taxon>Fungi</taxon>
        <taxon>Dikarya</taxon>
        <taxon>Ascomycota</taxon>
        <taxon>Pezizomycotina</taxon>
        <taxon>Leotiomycetes</taxon>
        <taxon>Helotiales</taxon>
        <taxon>Ploettnerulaceae</taxon>
        <taxon>Rhynchosporium</taxon>
    </lineage>
</organism>
<keyword evidence="2" id="KW-1185">Reference proteome</keyword>
<sequence length="142" mass="16225">MSEEATSFPIVFDVQDLGTSATFKSVQTIYSDPLGLCYADPDPKFPFPRKFLHIIHLDKATTLKELRSKTVCLLEAQDRTTRESRTRNRPLVLGHFYVAWVAKGYPNYTILPYGDDEKVGELLKMVAQRGFRDVIHAHFSCK</sequence>
<name>A0A1E1LLJ0_9HELO</name>
<proteinExistence type="predicted"/>